<feature type="domain" description="HTH tetR-type" evidence="4">
    <location>
        <begin position="9"/>
        <end position="69"/>
    </location>
</feature>
<proteinExistence type="predicted"/>
<evidence type="ECO:0000256" key="3">
    <source>
        <dbReference type="SAM" id="Coils"/>
    </source>
</evidence>
<dbReference type="InterPro" id="IPR009057">
    <property type="entry name" value="Homeodomain-like_sf"/>
</dbReference>
<dbReference type="InterPro" id="IPR001647">
    <property type="entry name" value="HTH_TetR"/>
</dbReference>
<name>A0ABM6JUE4_SPOUR</name>
<organism evidence="5 6">
    <name type="scientific">Sporosarcina ureae</name>
    <dbReference type="NCBI Taxonomy" id="1571"/>
    <lineage>
        <taxon>Bacteria</taxon>
        <taxon>Bacillati</taxon>
        <taxon>Bacillota</taxon>
        <taxon>Bacilli</taxon>
        <taxon>Bacillales</taxon>
        <taxon>Caryophanaceae</taxon>
        <taxon>Sporosarcina</taxon>
    </lineage>
</organism>
<evidence type="ECO:0000313" key="6">
    <source>
        <dbReference type="Proteomes" id="UP000192486"/>
    </source>
</evidence>
<keyword evidence="6" id="KW-1185">Reference proteome</keyword>
<sequence length="194" mass="22315">MSLREKKVERKKEEIRKSAMSVIAEKGYHATTMEDIAAKLLMTKGSVYYYFKDKESLVYESHKLLLEQSMEQLQNVLAEELTSVAKLRKAMVVHMENVITGRTDFFIGVKPDQVFEGEHLQEILHLRNQYSDCMNRLIQQGMEDGSFVQVDMKIVNYIILGAMNNAVIWYSPKGSKSIEELANSIADYLLKILL</sequence>
<evidence type="ECO:0000313" key="5">
    <source>
        <dbReference type="EMBL" id="ARF13568.1"/>
    </source>
</evidence>
<dbReference type="SUPFAM" id="SSF48498">
    <property type="entry name" value="Tetracyclin repressor-like, C-terminal domain"/>
    <property type="match status" value="1"/>
</dbReference>
<accession>A0ABM6JUE4</accession>
<dbReference type="InterPro" id="IPR036271">
    <property type="entry name" value="Tet_transcr_reg_TetR-rel_C_sf"/>
</dbReference>
<reference evidence="5 6" key="1">
    <citation type="submission" date="2016-04" db="EMBL/GenBank/DDBJ databases">
        <title>Comparative Genomics and Epigenetics of Sporosarcina ureae.</title>
        <authorList>
            <person name="Oliver A.S."/>
            <person name="Cooper K.K."/>
        </authorList>
    </citation>
    <scope>NUCLEOTIDE SEQUENCE [LARGE SCALE GENOMIC DNA]</scope>
    <source>
        <strain evidence="5 6">S204</strain>
    </source>
</reference>
<dbReference type="PANTHER" id="PTHR43479">
    <property type="entry name" value="ACREF/ENVCD OPERON REPRESSOR-RELATED"/>
    <property type="match status" value="1"/>
</dbReference>
<dbReference type="Proteomes" id="UP000192486">
    <property type="component" value="Chromosome"/>
</dbReference>
<dbReference type="InterPro" id="IPR050624">
    <property type="entry name" value="HTH-type_Tx_Regulator"/>
</dbReference>
<dbReference type="Pfam" id="PF17932">
    <property type="entry name" value="TetR_C_24"/>
    <property type="match status" value="1"/>
</dbReference>
<dbReference type="SUPFAM" id="SSF46689">
    <property type="entry name" value="Homeodomain-like"/>
    <property type="match status" value="1"/>
</dbReference>
<feature type="DNA-binding region" description="H-T-H motif" evidence="2">
    <location>
        <begin position="32"/>
        <end position="51"/>
    </location>
</feature>
<dbReference type="EMBL" id="CP015108">
    <property type="protein sequence ID" value="ARF13568.1"/>
    <property type="molecule type" value="Genomic_DNA"/>
</dbReference>
<dbReference type="RefSeq" id="WP_029054499.1">
    <property type="nucleotide sequence ID" value="NZ_CP015108.1"/>
</dbReference>
<protein>
    <submittedName>
        <fullName evidence="5">Transcriptional regulator</fullName>
    </submittedName>
</protein>
<keyword evidence="1 2" id="KW-0238">DNA-binding</keyword>
<evidence type="ECO:0000256" key="1">
    <source>
        <dbReference type="ARBA" id="ARBA00023125"/>
    </source>
</evidence>
<dbReference type="Pfam" id="PF00440">
    <property type="entry name" value="TetR_N"/>
    <property type="match status" value="1"/>
</dbReference>
<evidence type="ECO:0000259" key="4">
    <source>
        <dbReference type="PROSITE" id="PS50977"/>
    </source>
</evidence>
<dbReference type="PANTHER" id="PTHR43479:SF11">
    <property type="entry name" value="ACREF_ENVCD OPERON REPRESSOR-RELATED"/>
    <property type="match status" value="1"/>
</dbReference>
<dbReference type="Gene3D" id="1.10.10.60">
    <property type="entry name" value="Homeodomain-like"/>
    <property type="match status" value="1"/>
</dbReference>
<dbReference type="PRINTS" id="PR00455">
    <property type="entry name" value="HTHTETR"/>
</dbReference>
<feature type="coiled-coil region" evidence="3">
    <location>
        <begin position="59"/>
        <end position="90"/>
    </location>
</feature>
<dbReference type="Gene3D" id="1.10.357.10">
    <property type="entry name" value="Tetracycline Repressor, domain 2"/>
    <property type="match status" value="1"/>
</dbReference>
<evidence type="ECO:0000256" key="2">
    <source>
        <dbReference type="PROSITE-ProRule" id="PRU00335"/>
    </source>
</evidence>
<dbReference type="PROSITE" id="PS50977">
    <property type="entry name" value="HTH_TETR_2"/>
    <property type="match status" value="1"/>
</dbReference>
<gene>
    <name evidence="5" type="ORF">SporoS204_04965</name>
</gene>
<dbReference type="InterPro" id="IPR041490">
    <property type="entry name" value="KstR2_TetR_C"/>
</dbReference>
<keyword evidence="3" id="KW-0175">Coiled coil</keyword>